<dbReference type="PROSITE" id="PS50893">
    <property type="entry name" value="ABC_TRANSPORTER_2"/>
    <property type="match status" value="1"/>
</dbReference>
<dbReference type="PANTHER" id="PTHR24220:SF685">
    <property type="entry name" value="ABC TRANSPORTER RELATED"/>
    <property type="match status" value="1"/>
</dbReference>
<proteinExistence type="predicted"/>
<evidence type="ECO:0000313" key="6">
    <source>
        <dbReference type="Proteomes" id="UP000000485"/>
    </source>
</evidence>
<dbReference type="RefSeq" id="WP_013885181.1">
    <property type="nucleotide sequence ID" value="NC_015671.1"/>
</dbReference>
<name>F7ZZC0_CELGA</name>
<organism evidence="5 6">
    <name type="scientific">Cellulomonas gilvus (strain ATCC 13127 / NRRL B-14078)</name>
    <name type="common">Cellvibrio gilvus</name>
    <dbReference type="NCBI Taxonomy" id="593907"/>
    <lineage>
        <taxon>Bacteria</taxon>
        <taxon>Bacillati</taxon>
        <taxon>Actinomycetota</taxon>
        <taxon>Actinomycetes</taxon>
        <taxon>Micrococcales</taxon>
        <taxon>Cellulomonadaceae</taxon>
        <taxon>Cellulomonas</taxon>
    </lineage>
</organism>
<keyword evidence="2" id="KW-0547">Nucleotide-binding</keyword>
<dbReference type="InterPro" id="IPR027417">
    <property type="entry name" value="P-loop_NTPase"/>
</dbReference>
<dbReference type="EMBL" id="CP002665">
    <property type="protein sequence ID" value="AEI13667.1"/>
    <property type="molecule type" value="Genomic_DNA"/>
</dbReference>
<evidence type="ECO:0000259" key="4">
    <source>
        <dbReference type="PROSITE" id="PS50893"/>
    </source>
</evidence>
<dbReference type="eggNOG" id="COG1136">
    <property type="taxonomic scope" value="Bacteria"/>
</dbReference>
<dbReference type="SMART" id="SM00382">
    <property type="entry name" value="AAA"/>
    <property type="match status" value="1"/>
</dbReference>
<evidence type="ECO:0000256" key="1">
    <source>
        <dbReference type="ARBA" id="ARBA00022448"/>
    </source>
</evidence>
<dbReference type="KEGG" id="cga:Celgi_3178"/>
<keyword evidence="1" id="KW-0813">Transport</keyword>
<reference evidence="6" key="1">
    <citation type="submission" date="2011-04" db="EMBL/GenBank/DDBJ databases">
        <title>Complete sequence of Cellvibrio gilvus ATCC 13127.</title>
        <authorList>
            <person name="Lucas S."/>
            <person name="Han J."/>
            <person name="Lapidus A."/>
            <person name="Cheng J.-F."/>
            <person name="Goodwin L."/>
            <person name="Pitluck S."/>
            <person name="Peters L."/>
            <person name="Munk A."/>
            <person name="Detter J.C."/>
            <person name="Han C."/>
            <person name="Tapia R."/>
            <person name="Land M."/>
            <person name="Hauser L."/>
            <person name="Kyrpides N."/>
            <person name="Ivanova N."/>
            <person name="Ovchinnikova G."/>
            <person name="Pagani I."/>
            <person name="Mead D."/>
            <person name="Brumm P."/>
            <person name="Woyke T."/>
        </authorList>
    </citation>
    <scope>NUCLEOTIDE SEQUENCE [LARGE SCALE GENOMIC DNA]</scope>
    <source>
        <strain evidence="6">ATCC 13127 / NRRL B-14078</strain>
    </source>
</reference>
<dbReference type="CDD" id="cd03255">
    <property type="entry name" value="ABC_MJ0796_LolCDE_FtsE"/>
    <property type="match status" value="1"/>
</dbReference>
<dbReference type="GO" id="GO:0005886">
    <property type="term" value="C:plasma membrane"/>
    <property type="evidence" value="ECO:0007669"/>
    <property type="project" value="TreeGrafter"/>
</dbReference>
<dbReference type="HOGENOM" id="CLU_000604_1_22_11"/>
<evidence type="ECO:0000256" key="3">
    <source>
        <dbReference type="ARBA" id="ARBA00022840"/>
    </source>
</evidence>
<accession>F7ZZC0</accession>
<dbReference type="GO" id="GO:0016887">
    <property type="term" value="F:ATP hydrolysis activity"/>
    <property type="evidence" value="ECO:0007669"/>
    <property type="project" value="InterPro"/>
</dbReference>
<gene>
    <name evidence="5" type="ordered locus">Celgi_3178</name>
</gene>
<dbReference type="OrthoDB" id="9802264at2"/>
<dbReference type="InterPro" id="IPR017911">
    <property type="entry name" value="MacB-like_ATP-bd"/>
</dbReference>
<evidence type="ECO:0000256" key="2">
    <source>
        <dbReference type="ARBA" id="ARBA00022741"/>
    </source>
</evidence>
<dbReference type="Gene3D" id="3.40.50.300">
    <property type="entry name" value="P-loop containing nucleotide triphosphate hydrolases"/>
    <property type="match status" value="1"/>
</dbReference>
<dbReference type="Proteomes" id="UP000000485">
    <property type="component" value="Chromosome"/>
</dbReference>
<dbReference type="InterPro" id="IPR003439">
    <property type="entry name" value="ABC_transporter-like_ATP-bd"/>
</dbReference>
<dbReference type="GO" id="GO:0005524">
    <property type="term" value="F:ATP binding"/>
    <property type="evidence" value="ECO:0007669"/>
    <property type="project" value="UniProtKB-KW"/>
</dbReference>
<dbReference type="GO" id="GO:0022857">
    <property type="term" value="F:transmembrane transporter activity"/>
    <property type="evidence" value="ECO:0007669"/>
    <property type="project" value="TreeGrafter"/>
</dbReference>
<dbReference type="SUPFAM" id="SSF52540">
    <property type="entry name" value="P-loop containing nucleoside triphosphate hydrolases"/>
    <property type="match status" value="1"/>
</dbReference>
<dbReference type="STRING" id="593907.Celgi_3178"/>
<sequence length="227" mass="24022">MRGRVELIRLENACFGYGSEPVLKNVSISVARGSSLALLGPSGSGKSTILAGMAGMLASSHGQVLFDGKNLGRLRPAELAEHRLRDFGFVFQRSGLLEELSLVENVALPARLAGARSADALGRAEALLDDLGIERDVRSRRPAEVSGGQEQRAAVARALINAPKVIFADEPTGALDEENSQVVGKLLVDAAARNGATLVMATHNADLVRGFDSIMFVHRAAVTSERP</sequence>
<dbReference type="AlphaFoldDB" id="F7ZZC0"/>
<keyword evidence="3" id="KW-0067">ATP-binding</keyword>
<keyword evidence="6" id="KW-1185">Reference proteome</keyword>
<evidence type="ECO:0000313" key="5">
    <source>
        <dbReference type="EMBL" id="AEI13667.1"/>
    </source>
</evidence>
<dbReference type="Pfam" id="PF00005">
    <property type="entry name" value="ABC_tran"/>
    <property type="match status" value="1"/>
</dbReference>
<dbReference type="InterPro" id="IPR015854">
    <property type="entry name" value="ABC_transpr_LolD-like"/>
</dbReference>
<dbReference type="InterPro" id="IPR003593">
    <property type="entry name" value="AAA+_ATPase"/>
</dbReference>
<protein>
    <submittedName>
        <fullName evidence="5">ABC transporter related protein</fullName>
    </submittedName>
</protein>
<feature type="domain" description="ABC transporter" evidence="4">
    <location>
        <begin position="8"/>
        <end position="227"/>
    </location>
</feature>
<dbReference type="PANTHER" id="PTHR24220">
    <property type="entry name" value="IMPORT ATP-BINDING PROTEIN"/>
    <property type="match status" value="1"/>
</dbReference>